<organism evidence="3 4">
    <name type="scientific">Glycomyces buryatensis</name>
    <dbReference type="NCBI Taxonomy" id="2570927"/>
    <lineage>
        <taxon>Bacteria</taxon>
        <taxon>Bacillati</taxon>
        <taxon>Actinomycetota</taxon>
        <taxon>Actinomycetes</taxon>
        <taxon>Glycomycetales</taxon>
        <taxon>Glycomycetaceae</taxon>
        <taxon>Glycomyces</taxon>
    </lineage>
</organism>
<protein>
    <recommendedName>
        <fullName evidence="2">Putative sensor domain-containing protein</fullName>
    </recommendedName>
</protein>
<proteinExistence type="predicted"/>
<keyword evidence="1" id="KW-0472">Membrane</keyword>
<evidence type="ECO:0000313" key="4">
    <source>
        <dbReference type="Proteomes" id="UP000308760"/>
    </source>
</evidence>
<feature type="domain" description="Putative sensor" evidence="2">
    <location>
        <begin position="14"/>
        <end position="204"/>
    </location>
</feature>
<dbReference type="RefSeq" id="WP_136533641.1">
    <property type="nucleotide sequence ID" value="NZ_STGY01000022.1"/>
</dbReference>
<feature type="transmembrane region" description="Helical" evidence="1">
    <location>
        <begin position="40"/>
        <end position="60"/>
    </location>
</feature>
<feature type="transmembrane region" description="Helical" evidence="1">
    <location>
        <begin position="12"/>
        <end position="34"/>
    </location>
</feature>
<evidence type="ECO:0000256" key="1">
    <source>
        <dbReference type="SAM" id="Phobius"/>
    </source>
</evidence>
<keyword evidence="1" id="KW-0812">Transmembrane</keyword>
<dbReference type="Pfam" id="PF13796">
    <property type="entry name" value="Sensor"/>
    <property type="match status" value="1"/>
</dbReference>
<dbReference type="EMBL" id="STGY01000022">
    <property type="protein sequence ID" value="THV42518.1"/>
    <property type="molecule type" value="Genomic_DNA"/>
</dbReference>
<accession>A0A4S8QDQ4</accession>
<dbReference type="OrthoDB" id="5183772at2"/>
<evidence type="ECO:0000313" key="3">
    <source>
        <dbReference type="EMBL" id="THV42518.1"/>
    </source>
</evidence>
<sequence length="240" mass="25697">MNKTFKQVGIDSAYLLSSFPIALAAFIIAVVGFSAGIGTAIVWVGIPILATALLALRGLAAGGRAQLSAVLRRDIQPVRYKRAPAGSTGLRRFLTVVTDGQSWLNLLWAIVNFPIAIVGFVLTVSWWSATVASLAWPLYGWIIRRAVGSEGDGLEYATEWLGWGDSYTAISIMTVLGGLVMALLLPVVLRGCALMQGGLGQGLLASLESPEDNETRVDLERRVTDLDTELARARERLAGV</sequence>
<dbReference type="InterPro" id="IPR025828">
    <property type="entry name" value="Put_sensor_dom"/>
</dbReference>
<dbReference type="Proteomes" id="UP000308760">
    <property type="component" value="Unassembled WGS sequence"/>
</dbReference>
<reference evidence="4" key="1">
    <citation type="submission" date="2019-04" db="EMBL/GenBank/DDBJ databases">
        <title>Nocardioides xinjiangensis sp. nov.</title>
        <authorList>
            <person name="Liu S."/>
        </authorList>
    </citation>
    <scope>NUCLEOTIDE SEQUENCE [LARGE SCALE GENOMIC DNA]</scope>
    <source>
        <strain evidence="4">18</strain>
    </source>
</reference>
<feature type="transmembrane region" description="Helical" evidence="1">
    <location>
        <begin position="106"/>
        <end position="129"/>
    </location>
</feature>
<reference evidence="3 4" key="2">
    <citation type="submission" date="2019-05" db="EMBL/GenBank/DDBJ databases">
        <title>Glycomyces buryatensis sp. nov.</title>
        <authorList>
            <person name="Nikitina E."/>
        </authorList>
    </citation>
    <scope>NUCLEOTIDE SEQUENCE [LARGE SCALE GENOMIC DNA]</scope>
    <source>
        <strain evidence="3 4">18</strain>
    </source>
</reference>
<keyword evidence="1" id="KW-1133">Transmembrane helix</keyword>
<dbReference type="AlphaFoldDB" id="A0A4S8QDQ4"/>
<comment type="caution">
    <text evidence="3">The sequence shown here is derived from an EMBL/GenBank/DDBJ whole genome shotgun (WGS) entry which is preliminary data.</text>
</comment>
<gene>
    <name evidence="3" type="ORF">FAB82_06020</name>
</gene>
<feature type="transmembrane region" description="Helical" evidence="1">
    <location>
        <begin position="167"/>
        <end position="189"/>
    </location>
</feature>
<keyword evidence="4" id="KW-1185">Reference proteome</keyword>
<name>A0A4S8QDQ4_9ACTN</name>
<evidence type="ECO:0000259" key="2">
    <source>
        <dbReference type="Pfam" id="PF13796"/>
    </source>
</evidence>